<feature type="region of interest" description="Disordered" evidence="2">
    <location>
        <begin position="103"/>
        <end position="133"/>
    </location>
</feature>
<accession>A0ABQ8WNV6</accession>
<evidence type="ECO:0000313" key="3">
    <source>
        <dbReference type="EMBL" id="KAJ5274285.1"/>
    </source>
</evidence>
<feature type="compositionally biased region" description="Basic and acidic residues" evidence="2">
    <location>
        <begin position="121"/>
        <end position="130"/>
    </location>
</feature>
<keyword evidence="1" id="KW-0175">Coiled coil</keyword>
<organism evidence="3 4">
    <name type="scientific">Penicillium chrysogenum</name>
    <name type="common">Penicillium notatum</name>
    <dbReference type="NCBI Taxonomy" id="5076"/>
    <lineage>
        <taxon>Eukaryota</taxon>
        <taxon>Fungi</taxon>
        <taxon>Dikarya</taxon>
        <taxon>Ascomycota</taxon>
        <taxon>Pezizomycotina</taxon>
        <taxon>Eurotiomycetes</taxon>
        <taxon>Eurotiomycetidae</taxon>
        <taxon>Eurotiales</taxon>
        <taxon>Aspergillaceae</taxon>
        <taxon>Penicillium</taxon>
        <taxon>Penicillium chrysogenum species complex</taxon>
    </lineage>
</organism>
<feature type="compositionally biased region" description="Polar residues" evidence="2">
    <location>
        <begin position="103"/>
        <end position="119"/>
    </location>
</feature>
<comment type="caution">
    <text evidence="3">The sequence shown here is derived from an EMBL/GenBank/DDBJ whole genome shotgun (WGS) entry which is preliminary data.</text>
</comment>
<evidence type="ECO:0000256" key="1">
    <source>
        <dbReference type="SAM" id="Coils"/>
    </source>
</evidence>
<feature type="coiled-coil region" evidence="1">
    <location>
        <begin position="51"/>
        <end position="78"/>
    </location>
</feature>
<sequence length="266" mass="29629">MAPNTRSGAEPPGEPSSRQRSPPTPHNPLADDEAKAHRQTTITANKVILAYLEQGQQMRKLQRELSQTKDALAAAQIAAAQQASDQAAATQLAATIEHVSESIETNPDPTQGRHLSQPSVHHPDRQESTPRRGKTMFSMREQTPVLSAAQQEANAIRYLSFVEGMAKFGRKRAQFRFPALTGKANYRLWAQNVKHLLNQNLLVQVIEGQAGDLPIDHPQYYSLKLLKGDAQLMIANALSARLKENLGFSKDPEPERIWKSLRDQYE</sequence>
<gene>
    <name evidence="3" type="ORF">N7505_002830</name>
</gene>
<name>A0ABQ8WNV6_PENCH</name>
<reference evidence="3 4" key="1">
    <citation type="journal article" date="2023" name="IMA Fungus">
        <title>Comparative genomic study of the Penicillium genus elucidates a diverse pangenome and 15 lateral gene transfer events.</title>
        <authorList>
            <person name="Petersen C."/>
            <person name="Sorensen T."/>
            <person name="Nielsen M.R."/>
            <person name="Sondergaard T.E."/>
            <person name="Sorensen J.L."/>
            <person name="Fitzpatrick D.A."/>
            <person name="Frisvad J.C."/>
            <person name="Nielsen K.L."/>
        </authorList>
    </citation>
    <scope>NUCLEOTIDE SEQUENCE [LARGE SCALE GENOMIC DNA]</scope>
    <source>
        <strain evidence="3 4">IBT 3361</strain>
    </source>
</reference>
<protein>
    <submittedName>
        <fullName evidence="3">Uncharacterized protein</fullName>
    </submittedName>
</protein>
<evidence type="ECO:0000313" key="4">
    <source>
        <dbReference type="Proteomes" id="UP001220256"/>
    </source>
</evidence>
<dbReference type="Proteomes" id="UP001220256">
    <property type="component" value="Unassembled WGS sequence"/>
</dbReference>
<keyword evidence="4" id="KW-1185">Reference proteome</keyword>
<dbReference type="EMBL" id="JAPVEB010000002">
    <property type="protein sequence ID" value="KAJ5274285.1"/>
    <property type="molecule type" value="Genomic_DNA"/>
</dbReference>
<proteinExistence type="predicted"/>
<feature type="region of interest" description="Disordered" evidence="2">
    <location>
        <begin position="1"/>
        <end position="39"/>
    </location>
</feature>
<evidence type="ECO:0000256" key="2">
    <source>
        <dbReference type="SAM" id="MobiDB-lite"/>
    </source>
</evidence>